<dbReference type="RefSeq" id="XP_004256529.1">
    <property type="nucleotide sequence ID" value="XM_004256481.1"/>
</dbReference>
<dbReference type="InterPro" id="IPR029006">
    <property type="entry name" value="ADF-H/Gelsolin-like_dom_sf"/>
</dbReference>
<dbReference type="EMBL" id="KB206573">
    <property type="protein sequence ID" value="ELP89758.1"/>
    <property type="molecule type" value="Genomic_DNA"/>
</dbReference>
<feature type="compositionally biased region" description="Basic residues" evidence="3">
    <location>
        <begin position="778"/>
        <end position="788"/>
    </location>
</feature>
<evidence type="ECO:0000256" key="3">
    <source>
        <dbReference type="SAM" id="MobiDB-lite"/>
    </source>
</evidence>
<dbReference type="OrthoDB" id="2021138at2759"/>
<evidence type="ECO:0000256" key="2">
    <source>
        <dbReference type="ARBA" id="ARBA00022737"/>
    </source>
</evidence>
<dbReference type="KEGG" id="eiv:EIN_424400"/>
<feature type="domain" description="Gelsolin-like" evidence="4">
    <location>
        <begin position="446"/>
        <end position="508"/>
    </location>
</feature>
<dbReference type="Proteomes" id="UP000014680">
    <property type="component" value="Unassembled WGS sequence"/>
</dbReference>
<evidence type="ECO:0000256" key="1">
    <source>
        <dbReference type="ARBA" id="ARBA00022614"/>
    </source>
</evidence>
<dbReference type="VEuPathDB" id="AmoebaDB:EIN_424400"/>
<gene>
    <name evidence="5" type="ORF">EIN_424400</name>
</gene>
<dbReference type="GO" id="GO:0005737">
    <property type="term" value="C:cytoplasm"/>
    <property type="evidence" value="ECO:0007669"/>
    <property type="project" value="TreeGrafter"/>
</dbReference>
<dbReference type="Pfam" id="PF13855">
    <property type="entry name" value="LRR_8"/>
    <property type="match status" value="2"/>
</dbReference>
<feature type="non-terminal residue" evidence="5">
    <location>
        <position position="1027"/>
    </location>
</feature>
<evidence type="ECO:0000259" key="4">
    <source>
        <dbReference type="Pfam" id="PF00626"/>
    </source>
</evidence>
<dbReference type="AlphaFoldDB" id="A0A0A1U5U2"/>
<feature type="non-terminal residue" evidence="5">
    <location>
        <position position="1"/>
    </location>
</feature>
<dbReference type="PROSITE" id="PS51450">
    <property type="entry name" value="LRR"/>
    <property type="match status" value="4"/>
</dbReference>
<dbReference type="InterPro" id="IPR007122">
    <property type="entry name" value="Villin/Gelsolin"/>
</dbReference>
<sequence length="1027" mass="116546">MGDTQSTAPAVVDTTKTTLSLNGQLLPEVPSLSRFPNLEYLDLSKNTISQLDNVVTLLNLTKLNVNCNDIQNLPDLLFINLTRLQSLESATNQISVLSPLICFLTSLVNLNMEHNLLETIPDTLASCQQLTYLNLGFNKLVNIPPTIQEMPQLKGLVLNNNKITRIPKNIGKLTNLTLLNLAENEMKELPDYTMTCTNLVKLYLDNNDLQKVSPQISQLIQLKELNLRSNCLQKLPIDLTKLSNLVMCDIGDNQFNDKFYSTEPSIPQLFQRISKFSFSAPSRKVASKADRRKQSIQIQMSLSQNAKTKVFNADDIYKKEILLRISENEDFTYCRMVQCSSEMVNHSDAYIYFDMKKIVVWFGAKCNDFKKEKARNIGEILAQEKNSVIDEIDCTTKNTKDVFKSIFKVNEFSDTVYNDEEVFTQYINSLKVYTFEDFEKGVDVNEVKDEVLTSEILQSSRSVLIDTGVDVFVWAGQYSNNNEKNSAMLQAESLLSSSGRRKEQLVYVIEGNEFVIFKEYFHDLAVKDENFIETDIVEALRSTSPVGIRTSQIRKQRSPSPMRTGSESPKTANIKGMHMKKKSEDVQNGVALNTLTNKEDIETLKQLPSPRAEITQYKNELTVTEVGGQEITRKDKPLPKPPKEEIKKEQPQKVDKPVEVEPIKKQPAEKRVETPKECEKKEKSVVTENKGTTYIVPAPKQEPKTNEIPKKVETQVIPISEEKKTPVEMKKEIPNKPLPQPKLKETTNKQIAIPIEKPIPKSNKEVENEDNQLIKMAHRKTMQKKRTAATKTQAEVQRGLNAKTETEENTTPTVAGVPAQKKGVTIDEIFKQREKFVARRVENEANNVETESVQEVNPINLKRLFQVKGQRRPYVKQVECSLKSLNSGDAFVLDPGKNSGVIYQWNGKKCNRMEKGKAMDVAKRIKDKERVGSKQVVVDEGKETEQFWTALGEQGEVKLDDGVVDTVVEVSYAQSVSLLWVKYDVMGDSVTMDKVVDARNRLTKSLLEMTQCYILDTETEMFLWLGN</sequence>
<reference evidence="5 6" key="1">
    <citation type="submission" date="2012-10" db="EMBL/GenBank/DDBJ databases">
        <authorList>
            <person name="Zafar N."/>
            <person name="Inman J."/>
            <person name="Hall N."/>
            <person name="Lorenzi H."/>
            <person name="Caler E."/>
        </authorList>
    </citation>
    <scope>NUCLEOTIDE SEQUENCE [LARGE SCALE GENOMIC DNA]</scope>
    <source>
        <strain evidence="5 6">IP1</strain>
    </source>
</reference>
<feature type="region of interest" description="Disordered" evidence="3">
    <location>
        <begin position="548"/>
        <end position="572"/>
    </location>
</feature>
<dbReference type="Gene3D" id="3.80.10.10">
    <property type="entry name" value="Ribonuclease Inhibitor"/>
    <property type="match status" value="2"/>
</dbReference>
<dbReference type="Pfam" id="PF00626">
    <property type="entry name" value="Gelsolin"/>
    <property type="match status" value="2"/>
</dbReference>
<dbReference type="SMART" id="SM00369">
    <property type="entry name" value="LRR_TYP"/>
    <property type="match status" value="8"/>
</dbReference>
<dbReference type="CDD" id="cd11289">
    <property type="entry name" value="gelsolin_S2_like"/>
    <property type="match status" value="1"/>
</dbReference>
<dbReference type="SUPFAM" id="SSF52058">
    <property type="entry name" value="L domain-like"/>
    <property type="match status" value="1"/>
</dbReference>
<name>A0A0A1U5U2_ENTIV</name>
<keyword evidence="6" id="KW-1185">Reference proteome</keyword>
<dbReference type="InterPro" id="IPR032675">
    <property type="entry name" value="LRR_dom_sf"/>
</dbReference>
<organism evidence="5 6">
    <name type="scientific">Entamoeba invadens IP1</name>
    <dbReference type="NCBI Taxonomy" id="370355"/>
    <lineage>
        <taxon>Eukaryota</taxon>
        <taxon>Amoebozoa</taxon>
        <taxon>Evosea</taxon>
        <taxon>Archamoebae</taxon>
        <taxon>Mastigamoebida</taxon>
        <taxon>Entamoebidae</taxon>
        <taxon>Entamoeba</taxon>
    </lineage>
</organism>
<dbReference type="InterPro" id="IPR003591">
    <property type="entry name" value="Leu-rich_rpt_typical-subtyp"/>
</dbReference>
<protein>
    <submittedName>
        <fullName evidence="5">Villidin, putative</fullName>
    </submittedName>
</protein>
<dbReference type="GO" id="GO:0015629">
    <property type="term" value="C:actin cytoskeleton"/>
    <property type="evidence" value="ECO:0007669"/>
    <property type="project" value="TreeGrafter"/>
</dbReference>
<dbReference type="GO" id="GO:0005546">
    <property type="term" value="F:phosphatidylinositol-4,5-bisphosphate binding"/>
    <property type="evidence" value="ECO:0007669"/>
    <property type="project" value="TreeGrafter"/>
</dbReference>
<feature type="compositionally biased region" description="Basic and acidic residues" evidence="3">
    <location>
        <begin position="720"/>
        <end position="734"/>
    </location>
</feature>
<dbReference type="SMART" id="SM00364">
    <property type="entry name" value="LRR_BAC"/>
    <property type="match status" value="6"/>
</dbReference>
<dbReference type="Gene3D" id="3.40.20.10">
    <property type="entry name" value="Severin"/>
    <property type="match status" value="3"/>
</dbReference>
<dbReference type="PANTHER" id="PTHR11977:SF51">
    <property type="entry name" value="PROTEIN FLIGHTLESS-1 HOMOLOG"/>
    <property type="match status" value="1"/>
</dbReference>
<dbReference type="InterPro" id="IPR001611">
    <property type="entry name" value="Leu-rich_rpt"/>
</dbReference>
<proteinExistence type="predicted"/>
<feature type="domain" description="Gelsolin-like" evidence="4">
    <location>
        <begin position="875"/>
        <end position="948"/>
    </location>
</feature>
<feature type="compositionally biased region" description="Basic and acidic residues" evidence="3">
    <location>
        <begin position="631"/>
        <end position="685"/>
    </location>
</feature>
<accession>A0A0A1U5U2</accession>
<dbReference type="GO" id="GO:0051016">
    <property type="term" value="P:barbed-end actin filament capping"/>
    <property type="evidence" value="ECO:0007669"/>
    <property type="project" value="TreeGrafter"/>
</dbReference>
<feature type="compositionally biased region" description="Polar residues" evidence="3">
    <location>
        <begin position="558"/>
        <end position="571"/>
    </location>
</feature>
<feature type="region of interest" description="Disordered" evidence="3">
    <location>
        <begin position="778"/>
        <end position="797"/>
    </location>
</feature>
<dbReference type="GO" id="GO:0051015">
    <property type="term" value="F:actin filament binding"/>
    <property type="evidence" value="ECO:0007669"/>
    <property type="project" value="InterPro"/>
</dbReference>
<dbReference type="GO" id="GO:0008154">
    <property type="term" value="P:actin polymerization or depolymerization"/>
    <property type="evidence" value="ECO:0007669"/>
    <property type="project" value="TreeGrafter"/>
</dbReference>
<keyword evidence="1" id="KW-0433">Leucine-rich repeat</keyword>
<feature type="compositionally biased region" description="Basic and acidic residues" evidence="3">
    <location>
        <begin position="701"/>
        <end position="713"/>
    </location>
</feature>
<dbReference type="GO" id="GO:0051014">
    <property type="term" value="P:actin filament severing"/>
    <property type="evidence" value="ECO:0007669"/>
    <property type="project" value="TreeGrafter"/>
</dbReference>
<dbReference type="PANTHER" id="PTHR11977">
    <property type="entry name" value="VILLIN"/>
    <property type="match status" value="1"/>
</dbReference>
<dbReference type="SMART" id="SM00262">
    <property type="entry name" value="GEL"/>
    <property type="match status" value="3"/>
</dbReference>
<dbReference type="SUPFAM" id="SSF55753">
    <property type="entry name" value="Actin depolymerizing proteins"/>
    <property type="match status" value="3"/>
</dbReference>
<keyword evidence="2" id="KW-0677">Repeat</keyword>
<dbReference type="GeneID" id="14888756"/>
<dbReference type="InterPro" id="IPR007123">
    <property type="entry name" value="Gelsolin-like_dom"/>
</dbReference>
<evidence type="ECO:0000313" key="5">
    <source>
        <dbReference type="EMBL" id="ELP89758.1"/>
    </source>
</evidence>
<evidence type="ECO:0000313" key="6">
    <source>
        <dbReference type="Proteomes" id="UP000014680"/>
    </source>
</evidence>
<feature type="region of interest" description="Disordered" evidence="3">
    <location>
        <begin position="628"/>
        <end position="747"/>
    </location>
</feature>